<proteinExistence type="predicted"/>
<dbReference type="AlphaFoldDB" id="A0A915KRK1"/>
<evidence type="ECO:0000313" key="1">
    <source>
        <dbReference type="Proteomes" id="UP000887565"/>
    </source>
</evidence>
<organism evidence="1 2">
    <name type="scientific">Romanomermis culicivorax</name>
    <name type="common">Nematode worm</name>
    <dbReference type="NCBI Taxonomy" id="13658"/>
    <lineage>
        <taxon>Eukaryota</taxon>
        <taxon>Metazoa</taxon>
        <taxon>Ecdysozoa</taxon>
        <taxon>Nematoda</taxon>
        <taxon>Enoplea</taxon>
        <taxon>Dorylaimia</taxon>
        <taxon>Mermithida</taxon>
        <taxon>Mermithoidea</taxon>
        <taxon>Mermithidae</taxon>
        <taxon>Romanomermis</taxon>
    </lineage>
</organism>
<protein>
    <submittedName>
        <fullName evidence="2">Uncharacterized protein</fullName>
    </submittedName>
</protein>
<dbReference type="WBParaSite" id="nRc.2.0.1.t41104-RA">
    <property type="protein sequence ID" value="nRc.2.0.1.t41104-RA"/>
    <property type="gene ID" value="nRc.2.0.1.g41104"/>
</dbReference>
<keyword evidence="1" id="KW-1185">Reference proteome</keyword>
<name>A0A915KRK1_ROMCU</name>
<accession>A0A915KRK1</accession>
<evidence type="ECO:0000313" key="2">
    <source>
        <dbReference type="WBParaSite" id="nRc.2.0.1.t41104-RA"/>
    </source>
</evidence>
<reference evidence="2" key="1">
    <citation type="submission" date="2022-11" db="UniProtKB">
        <authorList>
            <consortium name="WormBaseParasite"/>
        </authorList>
    </citation>
    <scope>IDENTIFICATION</scope>
</reference>
<dbReference type="Proteomes" id="UP000887565">
    <property type="component" value="Unplaced"/>
</dbReference>
<sequence length="54" mass="6440">MDGMFETVAFACDKRDFEAWVVMKTEYHVIWCHNHDAQDKRKNTQNTSQFNSEV</sequence>